<gene>
    <name evidence="1" type="ORF">Pepy6gene096</name>
</gene>
<proteinExistence type="predicted"/>
<dbReference type="GeneID" id="18565673"/>
<dbReference type="Proteomes" id="UP000002347">
    <property type="component" value="Segment"/>
</dbReference>
<dbReference type="RefSeq" id="YP_009017710.1">
    <property type="nucleotide sequence ID" value="NC_023735.1"/>
</dbReference>
<dbReference type="KEGG" id="vg:18565673"/>
<sequence length="157" mass="17830">MATGDKIDWGLLAIEYNEYMMYSKETYMDAYRSFWNDRGGRDRYFTTNHDGKEIKREFLGPPANQRVLSDSPPEQTFGSPLPIQPYSVEISYASSGTVFVDATMSAFGLKQTLLHYTNLCEEECDQLIVSLDKFGRWEVAGGTGIPQPFTLTLTVRK</sequence>
<accession>D4P7K7</accession>
<reference evidence="1 2" key="1">
    <citation type="journal article" date="2011" name="Appl. Environ. Microbiol.">
        <title>Genomic and functional analyses of Rhodococcus equi phages ReqiPepy6, ReqiPoco6, ReqiPine5, and ReqiDocB7.</title>
        <authorList>
            <person name="Summer E.J."/>
            <person name="Liu M."/>
            <person name="Gill J.J."/>
            <person name="Grant M."/>
            <person name="Chan-Cortes T.N."/>
            <person name="Ferguson L."/>
            <person name="Janes C."/>
            <person name="Lange K."/>
            <person name="Bertoli M."/>
            <person name="Moore C."/>
            <person name="Orchard R.C."/>
            <person name="Cohen N."/>
            <person name="Young R."/>
        </authorList>
    </citation>
    <scope>NUCLEOTIDE SEQUENCE [LARGE SCALE GENOMIC DNA]</scope>
</reference>
<evidence type="ECO:0000313" key="2">
    <source>
        <dbReference type="Proteomes" id="UP000002347"/>
    </source>
</evidence>
<name>D4P7K7_9CAUD</name>
<protein>
    <submittedName>
        <fullName evidence="1">Gp096</fullName>
    </submittedName>
</protein>
<organism evidence="1 2">
    <name type="scientific">Rhodococcus phage ReqiPepy6</name>
    <dbReference type="NCBI Taxonomy" id="691965"/>
    <lineage>
        <taxon>Viruses</taxon>
        <taxon>Duplodnaviria</taxon>
        <taxon>Heunggongvirae</taxon>
        <taxon>Uroviricota</taxon>
        <taxon>Caudoviricetes</taxon>
        <taxon>Pepyhexavirus</taxon>
        <taxon>Pepyhexavirus pepy6</taxon>
    </lineage>
</organism>
<keyword evidence="2" id="KW-1185">Reference proteome</keyword>
<dbReference type="EMBL" id="GU580941">
    <property type="protein sequence ID" value="ADD80987.1"/>
    <property type="molecule type" value="Genomic_DNA"/>
</dbReference>
<evidence type="ECO:0000313" key="1">
    <source>
        <dbReference type="EMBL" id="ADD80987.1"/>
    </source>
</evidence>